<gene>
    <name evidence="3" type="ORF">PG993_002505</name>
</gene>
<feature type="region of interest" description="Disordered" evidence="1">
    <location>
        <begin position="156"/>
        <end position="333"/>
    </location>
</feature>
<feature type="compositionally biased region" description="Polar residues" evidence="1">
    <location>
        <begin position="287"/>
        <end position="317"/>
    </location>
</feature>
<keyword evidence="4" id="KW-1185">Reference proteome</keyword>
<dbReference type="EMBL" id="JAQQWK010000002">
    <property type="protein sequence ID" value="KAK8051120.1"/>
    <property type="molecule type" value="Genomic_DNA"/>
</dbReference>
<evidence type="ECO:0000256" key="1">
    <source>
        <dbReference type="SAM" id="MobiDB-lite"/>
    </source>
</evidence>
<feature type="compositionally biased region" description="Low complexity" evidence="1">
    <location>
        <begin position="87"/>
        <end position="102"/>
    </location>
</feature>
<feature type="region of interest" description="Disordered" evidence="1">
    <location>
        <begin position="87"/>
        <end position="137"/>
    </location>
</feature>
<feature type="compositionally biased region" description="Polar residues" evidence="1">
    <location>
        <begin position="211"/>
        <end position="234"/>
    </location>
</feature>
<sequence length="496" mass="51655">MRKRLSMYWFLAASKFSPARCEKRSLEAGFAHYQASLGAESICYTYITTIVVTIATDLSDTQGQAATQPQSPSSPYLSDCLLRPTQTQIPTQTRGQVGPGYSSVGGSGSQRSEISDSRDRSTMAASKTTPVASIGVTSDTLPSELQISSTTSFNLPLDTGHGGGGSMSTFGFGISQDTANTPSDSSLNPDPAATEAASAGASSTTSVRTSEISSGDSTSIGEESTIVQKPSTPRTSERPGDVGSGTLKTRSGTTEPTIPYSSIPKSPSVVIPPSAKSTSKEGPATKSVGTLSPASTTIPQSDATSRGPTDPVPTSDTATEEMPSQPVSLTTQTLSSPVASIIILSIEATATPGPAIQTTTRMRPRIDLRKRDLADGFVGNRTDPNPDSCSDAVRFRQSDGRLQRRGRDISVDPGVDYINLVNYAGGSITTTFSVANDTLQWTNDAFYDGRATFCQVGDDGPVYAVLTSAGGPEGCSPVALVIYRGTQSPSTGYSHS</sequence>
<dbReference type="InterPro" id="IPR057230">
    <property type="entry name" value="DUF7908"/>
</dbReference>
<accession>A0ABR1TWT9</accession>
<organism evidence="3 4">
    <name type="scientific">Apiospora rasikravindrae</name>
    <dbReference type="NCBI Taxonomy" id="990691"/>
    <lineage>
        <taxon>Eukaryota</taxon>
        <taxon>Fungi</taxon>
        <taxon>Dikarya</taxon>
        <taxon>Ascomycota</taxon>
        <taxon>Pezizomycotina</taxon>
        <taxon>Sordariomycetes</taxon>
        <taxon>Xylariomycetidae</taxon>
        <taxon>Amphisphaeriales</taxon>
        <taxon>Apiosporaceae</taxon>
        <taxon>Apiospora</taxon>
    </lineage>
</organism>
<dbReference type="Proteomes" id="UP001444661">
    <property type="component" value="Unassembled WGS sequence"/>
</dbReference>
<feature type="compositionally biased region" description="Polar residues" evidence="1">
    <location>
        <begin position="175"/>
        <end position="188"/>
    </location>
</feature>
<feature type="domain" description="DUF7908" evidence="2">
    <location>
        <begin position="367"/>
        <end position="484"/>
    </location>
</feature>
<feature type="compositionally biased region" description="Low complexity" evidence="1">
    <location>
        <begin position="192"/>
        <end position="210"/>
    </location>
</feature>
<evidence type="ECO:0000313" key="3">
    <source>
        <dbReference type="EMBL" id="KAK8051120.1"/>
    </source>
</evidence>
<protein>
    <recommendedName>
        <fullName evidence="2">DUF7908 domain-containing protein</fullName>
    </recommendedName>
</protein>
<feature type="compositionally biased region" description="Polar residues" evidence="1">
    <location>
        <begin position="123"/>
        <end position="137"/>
    </location>
</feature>
<name>A0ABR1TWT9_9PEZI</name>
<feature type="compositionally biased region" description="Polar residues" evidence="1">
    <location>
        <begin position="246"/>
        <end position="255"/>
    </location>
</feature>
<reference evidence="3 4" key="1">
    <citation type="submission" date="2023-01" db="EMBL/GenBank/DDBJ databases">
        <title>Analysis of 21 Apiospora genomes using comparative genomics revels a genus with tremendous synthesis potential of carbohydrate active enzymes and secondary metabolites.</title>
        <authorList>
            <person name="Sorensen T."/>
        </authorList>
    </citation>
    <scope>NUCLEOTIDE SEQUENCE [LARGE SCALE GENOMIC DNA]</scope>
    <source>
        <strain evidence="3 4">CBS 33761</strain>
    </source>
</reference>
<dbReference type="Pfam" id="PF25485">
    <property type="entry name" value="DUF7908"/>
    <property type="match status" value="1"/>
</dbReference>
<feature type="compositionally biased region" description="Low complexity" evidence="1">
    <location>
        <begin position="256"/>
        <end position="277"/>
    </location>
</feature>
<comment type="caution">
    <text evidence="3">The sequence shown here is derived from an EMBL/GenBank/DDBJ whole genome shotgun (WGS) entry which is preliminary data.</text>
</comment>
<proteinExistence type="predicted"/>
<evidence type="ECO:0000313" key="4">
    <source>
        <dbReference type="Proteomes" id="UP001444661"/>
    </source>
</evidence>
<evidence type="ECO:0000259" key="2">
    <source>
        <dbReference type="Pfam" id="PF25485"/>
    </source>
</evidence>